<dbReference type="GO" id="GO:0007623">
    <property type="term" value="P:circadian rhythm"/>
    <property type="evidence" value="ECO:0007669"/>
    <property type="project" value="UniProtKB-ARBA"/>
</dbReference>
<reference evidence="5" key="2">
    <citation type="submission" date="2023-05" db="EMBL/GenBank/DDBJ databases">
        <authorList>
            <person name="Fouks B."/>
        </authorList>
    </citation>
    <scope>NUCLEOTIDE SEQUENCE</scope>
    <source>
        <strain evidence="5">Stay&amp;Tobe</strain>
        <tissue evidence="5">Testes</tissue>
    </source>
</reference>
<dbReference type="InterPro" id="IPR010562">
    <property type="entry name" value="Haemolymph_juvenile_hormone-bd"/>
</dbReference>
<reference evidence="5" key="1">
    <citation type="journal article" date="2023" name="IScience">
        <title>Live-bearing cockroach genome reveals convergent evolutionary mechanisms linked to viviparity in insects and beyond.</title>
        <authorList>
            <person name="Fouks B."/>
            <person name="Harrison M.C."/>
            <person name="Mikhailova A.A."/>
            <person name="Marchal E."/>
            <person name="English S."/>
            <person name="Carruthers M."/>
            <person name="Jennings E.C."/>
            <person name="Chiamaka E.L."/>
            <person name="Frigard R.A."/>
            <person name="Pippel M."/>
            <person name="Attardo G.M."/>
            <person name="Benoit J.B."/>
            <person name="Bornberg-Bauer E."/>
            <person name="Tobe S.S."/>
        </authorList>
    </citation>
    <scope>NUCLEOTIDE SEQUENCE</scope>
    <source>
        <strain evidence="5">Stay&amp;Tobe</strain>
    </source>
</reference>
<dbReference type="Proteomes" id="UP001233999">
    <property type="component" value="Unassembled WGS sequence"/>
</dbReference>
<keyword evidence="6" id="KW-1185">Reference proteome</keyword>
<comment type="caution">
    <text evidence="5">The sequence shown here is derived from an EMBL/GenBank/DDBJ whole genome shotgun (WGS) entry which is preliminary data.</text>
</comment>
<feature type="signal peptide" evidence="4">
    <location>
        <begin position="1"/>
        <end position="19"/>
    </location>
</feature>
<dbReference type="PANTHER" id="PTHR11008">
    <property type="entry name" value="PROTEIN TAKEOUT-LIKE PROTEIN"/>
    <property type="match status" value="1"/>
</dbReference>
<dbReference type="GO" id="GO:0005615">
    <property type="term" value="C:extracellular space"/>
    <property type="evidence" value="ECO:0007669"/>
    <property type="project" value="TreeGrafter"/>
</dbReference>
<sequence length="251" mass="28662">MKQTGTLFVFLLCWVFVHSLQLPDYIKPCHRYASDVEDCILKAARGTIPNVISGDPKYRVPAIDPLFIKEMVLSPSGSKSALAMTLRDVNVHGVKNVQINKVKVDYDKKTMTFDIFFPEIQIDCLYNVSGNILLLPIEGQGPGKLVFTNLRGQYEYQWEEAMKKDGKAYYRIVTSKLTDYPEKMSIRLNNLFNGNKLLGDNMNLVLNENWQEIHKDLGPAVTDGIAQHMTYFINNIYSLVPVENVFIFDKQ</sequence>
<dbReference type="PANTHER" id="PTHR11008:SF32">
    <property type="entry name" value="CIRCADIAN CLOCK-CONTROLLED PROTEIN DAYWAKE-RELATED"/>
    <property type="match status" value="1"/>
</dbReference>
<dbReference type="Gene3D" id="3.15.10.30">
    <property type="entry name" value="Haemolymph juvenile hormone binding protein"/>
    <property type="match status" value="1"/>
</dbReference>
<name>A0AAD7ZBU3_DIPPU</name>
<dbReference type="EMBL" id="JASPKZ010009357">
    <property type="protein sequence ID" value="KAJ9577447.1"/>
    <property type="molecule type" value="Genomic_DNA"/>
</dbReference>
<dbReference type="InterPro" id="IPR038606">
    <property type="entry name" value="To_sf"/>
</dbReference>
<keyword evidence="1 4" id="KW-0732">Signal</keyword>
<evidence type="ECO:0000256" key="4">
    <source>
        <dbReference type="SAM" id="SignalP"/>
    </source>
</evidence>
<protein>
    <submittedName>
        <fullName evidence="5">Uncharacterized protein</fullName>
    </submittedName>
</protein>
<dbReference type="AlphaFoldDB" id="A0AAD7ZBU3"/>
<evidence type="ECO:0000256" key="3">
    <source>
        <dbReference type="ARBA" id="ARBA00060902"/>
    </source>
</evidence>
<accession>A0AAD7ZBU3</accession>
<evidence type="ECO:0000313" key="5">
    <source>
        <dbReference type="EMBL" id="KAJ9577447.1"/>
    </source>
</evidence>
<evidence type="ECO:0000256" key="2">
    <source>
        <dbReference type="ARBA" id="ARBA00023108"/>
    </source>
</evidence>
<dbReference type="SMART" id="SM00700">
    <property type="entry name" value="JHBP"/>
    <property type="match status" value="1"/>
</dbReference>
<evidence type="ECO:0000256" key="1">
    <source>
        <dbReference type="ARBA" id="ARBA00022729"/>
    </source>
</evidence>
<comment type="similarity">
    <text evidence="3">Belongs to the TO family.</text>
</comment>
<proteinExistence type="inferred from homology"/>
<keyword evidence="2" id="KW-0090">Biological rhythms</keyword>
<feature type="chain" id="PRO_5042023929" evidence="4">
    <location>
        <begin position="20"/>
        <end position="251"/>
    </location>
</feature>
<gene>
    <name evidence="5" type="ORF">L9F63_005948</name>
</gene>
<dbReference type="Pfam" id="PF06585">
    <property type="entry name" value="JHBP"/>
    <property type="match status" value="1"/>
</dbReference>
<organism evidence="5 6">
    <name type="scientific">Diploptera punctata</name>
    <name type="common">Pacific beetle cockroach</name>
    <dbReference type="NCBI Taxonomy" id="6984"/>
    <lineage>
        <taxon>Eukaryota</taxon>
        <taxon>Metazoa</taxon>
        <taxon>Ecdysozoa</taxon>
        <taxon>Arthropoda</taxon>
        <taxon>Hexapoda</taxon>
        <taxon>Insecta</taxon>
        <taxon>Pterygota</taxon>
        <taxon>Neoptera</taxon>
        <taxon>Polyneoptera</taxon>
        <taxon>Dictyoptera</taxon>
        <taxon>Blattodea</taxon>
        <taxon>Blaberoidea</taxon>
        <taxon>Blaberidae</taxon>
        <taxon>Diplopterinae</taxon>
        <taxon>Diploptera</taxon>
    </lineage>
</organism>
<dbReference type="FunFam" id="3.15.10.30:FF:000001">
    <property type="entry name" value="Takeout-like protein 1"/>
    <property type="match status" value="1"/>
</dbReference>
<evidence type="ECO:0000313" key="6">
    <source>
        <dbReference type="Proteomes" id="UP001233999"/>
    </source>
</evidence>